<protein>
    <submittedName>
        <fullName evidence="11">Mitochondrial dicarboxylate carrier</fullName>
    </submittedName>
</protein>
<reference evidence="11 12" key="1">
    <citation type="submission" date="2017-01" db="EMBL/GenBank/DDBJ databases">
        <authorList>
            <person name="Mah S.A."/>
            <person name="Swanson W.J."/>
            <person name="Moy G.W."/>
            <person name="Vacquier V.D."/>
        </authorList>
    </citation>
    <scope>NUCLEOTIDE SEQUENCE [LARGE SCALE GENOMIC DNA]</scope>
    <source>
        <strain evidence="11 12">GSMNP</strain>
    </source>
</reference>
<dbReference type="EMBL" id="LSSN01000074">
    <property type="protein sequence ID" value="OMJ26053.1"/>
    <property type="molecule type" value="Genomic_DNA"/>
</dbReference>
<dbReference type="STRING" id="133412.A0A1R1YGN8"/>
<evidence type="ECO:0000256" key="8">
    <source>
        <dbReference type="PROSITE-ProRule" id="PRU00282"/>
    </source>
</evidence>
<evidence type="ECO:0000256" key="10">
    <source>
        <dbReference type="SAM" id="SignalP"/>
    </source>
</evidence>
<dbReference type="OrthoDB" id="448427at2759"/>
<accession>A0A1R1YGN8</accession>
<dbReference type="PANTHER" id="PTHR45618">
    <property type="entry name" value="MITOCHONDRIAL DICARBOXYLATE CARRIER-RELATED"/>
    <property type="match status" value="1"/>
</dbReference>
<keyword evidence="6" id="KW-1133">Transmembrane helix</keyword>
<evidence type="ECO:0000256" key="5">
    <source>
        <dbReference type="ARBA" id="ARBA00022737"/>
    </source>
</evidence>
<evidence type="ECO:0000256" key="4">
    <source>
        <dbReference type="ARBA" id="ARBA00022692"/>
    </source>
</evidence>
<feature type="repeat" description="Solcar" evidence="8">
    <location>
        <begin position="203"/>
        <end position="288"/>
    </location>
</feature>
<dbReference type="GO" id="GO:0016020">
    <property type="term" value="C:membrane"/>
    <property type="evidence" value="ECO:0007669"/>
    <property type="project" value="UniProtKB-SubCell"/>
</dbReference>
<comment type="subcellular location">
    <subcellularLocation>
        <location evidence="1">Membrane</location>
        <topology evidence="1">Multi-pass membrane protein</topology>
    </subcellularLocation>
</comment>
<evidence type="ECO:0000256" key="3">
    <source>
        <dbReference type="ARBA" id="ARBA00022448"/>
    </source>
</evidence>
<dbReference type="InterPro" id="IPR018108">
    <property type="entry name" value="MCP_transmembrane"/>
</dbReference>
<sequence length="307" mass="33784">MLKSIFFFFFFYVKCTGIASVVACFVSTPGDLVKVHLQTSRGQMKSILTAIREIIASKGITGMYTGNTAQMLRQSTYSTARIGIYEAITNKIRASKGPNSTLGMHELIAASSIGGFIGGCIGNPCDVALVRMQTDLALPPQARKNYKHVFDALFRIARSEGFMTLYSGLVPNLGVSVVMTVSQIASYDFFKQIVLKHTNLKDSSVTTHFASSALASITAATAVSPIDVAKTRIMNSKNNEYKNLFDALTKIPRQEGIKALYKGWTPSLFRLAPHTIVMFLVLEQLKIFYFKYQNASRSKTLIIPATN</sequence>
<organism evidence="11 12">
    <name type="scientific">Smittium culicis</name>
    <dbReference type="NCBI Taxonomy" id="133412"/>
    <lineage>
        <taxon>Eukaryota</taxon>
        <taxon>Fungi</taxon>
        <taxon>Fungi incertae sedis</taxon>
        <taxon>Zoopagomycota</taxon>
        <taxon>Kickxellomycotina</taxon>
        <taxon>Harpellomycetes</taxon>
        <taxon>Harpellales</taxon>
        <taxon>Legeriomycetaceae</taxon>
        <taxon>Smittium</taxon>
    </lineage>
</organism>
<evidence type="ECO:0000256" key="1">
    <source>
        <dbReference type="ARBA" id="ARBA00004141"/>
    </source>
</evidence>
<dbReference type="InterPro" id="IPR050391">
    <property type="entry name" value="Mito_Metabolite_Transporter"/>
</dbReference>
<keyword evidence="7 8" id="KW-0472">Membrane</keyword>
<keyword evidence="5" id="KW-0677">Repeat</keyword>
<feature type="chain" id="PRO_5040159544" evidence="10">
    <location>
        <begin position="18"/>
        <end position="307"/>
    </location>
</feature>
<dbReference type="InterPro" id="IPR023395">
    <property type="entry name" value="MCP_dom_sf"/>
</dbReference>
<name>A0A1R1YGN8_9FUNG</name>
<feature type="repeat" description="Solcar" evidence="8">
    <location>
        <begin position="11"/>
        <end position="91"/>
    </location>
</feature>
<gene>
    <name evidence="11" type="ORF">AYI70_g477</name>
</gene>
<evidence type="ECO:0000256" key="7">
    <source>
        <dbReference type="ARBA" id="ARBA00023136"/>
    </source>
</evidence>
<evidence type="ECO:0000256" key="2">
    <source>
        <dbReference type="ARBA" id="ARBA00006375"/>
    </source>
</evidence>
<keyword evidence="12" id="KW-1185">Reference proteome</keyword>
<keyword evidence="4 8" id="KW-0812">Transmembrane</keyword>
<evidence type="ECO:0000313" key="11">
    <source>
        <dbReference type="EMBL" id="OMJ26053.1"/>
    </source>
</evidence>
<feature type="signal peptide" evidence="10">
    <location>
        <begin position="1"/>
        <end position="17"/>
    </location>
</feature>
<dbReference type="PROSITE" id="PS50920">
    <property type="entry name" value="SOLCAR"/>
    <property type="match status" value="3"/>
</dbReference>
<proteinExistence type="inferred from homology"/>
<keyword evidence="3 9" id="KW-0813">Transport</keyword>
<comment type="similarity">
    <text evidence="2 9">Belongs to the mitochondrial carrier (TC 2.A.29) family.</text>
</comment>
<feature type="repeat" description="Solcar" evidence="8">
    <location>
        <begin position="106"/>
        <end position="193"/>
    </location>
</feature>
<comment type="caution">
    <text evidence="11">The sequence shown here is derived from an EMBL/GenBank/DDBJ whole genome shotgun (WGS) entry which is preliminary data.</text>
</comment>
<evidence type="ECO:0000256" key="6">
    <source>
        <dbReference type="ARBA" id="ARBA00022989"/>
    </source>
</evidence>
<evidence type="ECO:0000256" key="9">
    <source>
        <dbReference type="RuleBase" id="RU000488"/>
    </source>
</evidence>
<dbReference type="Pfam" id="PF00153">
    <property type="entry name" value="Mito_carr"/>
    <property type="match status" value="3"/>
</dbReference>
<keyword evidence="10" id="KW-0732">Signal</keyword>
<dbReference type="AlphaFoldDB" id="A0A1R1YGN8"/>
<dbReference type="Proteomes" id="UP000187283">
    <property type="component" value="Unassembled WGS sequence"/>
</dbReference>
<dbReference type="SUPFAM" id="SSF103506">
    <property type="entry name" value="Mitochondrial carrier"/>
    <property type="match status" value="1"/>
</dbReference>
<evidence type="ECO:0000313" key="12">
    <source>
        <dbReference type="Proteomes" id="UP000187283"/>
    </source>
</evidence>
<dbReference type="Gene3D" id="1.50.40.10">
    <property type="entry name" value="Mitochondrial carrier domain"/>
    <property type="match status" value="1"/>
</dbReference>